<organism evidence="2 3">
    <name type="scientific">Sulfurimonas denitrificans (strain ATCC 33889 / DSM 1251)</name>
    <name type="common">Thiomicrospira denitrificans (strain ATCC 33889 / DSM 1251)</name>
    <dbReference type="NCBI Taxonomy" id="326298"/>
    <lineage>
        <taxon>Bacteria</taxon>
        <taxon>Pseudomonadati</taxon>
        <taxon>Campylobacterota</taxon>
        <taxon>Epsilonproteobacteria</taxon>
        <taxon>Campylobacterales</taxon>
        <taxon>Sulfurimonadaceae</taxon>
        <taxon>Sulfurimonas</taxon>
    </lineage>
</organism>
<accession>Q30S03</accession>
<dbReference type="Gene3D" id="1.10.443.10">
    <property type="entry name" value="Intergrase catalytic core"/>
    <property type="match status" value="1"/>
</dbReference>
<sequence length="313" mass="37069">MEKAKMRGSVYYQTAVLTKLIFFEGAKKSDRVNPNHEHYGCVSSFKTMESYRNVWNNFFNYLQEHFKLKNCELITDEHIKSYIEYKIEYYPSKQYLEKIISALGKLEIALNRYSKEKYQFQIIYDFKIRQKLLNNARDLKLVANNYHNRVYDNPLLIIENLSNPKHQLAATIQLEGGARSEGVTLIKKEQLKDIKIDEITNKSVGVIETKEKGGKVGDVFISTKTYETLQNFFLQNNTSYFKISYQEYIDDIKTTCQKLNITHHESHGFRWTFAQNRVREYQNHGYTYEQALQGVSWEMKHFRANITEHYLGH</sequence>
<dbReference type="KEGG" id="tdn:Suden_0950"/>
<dbReference type="GO" id="GO:0003677">
    <property type="term" value="F:DNA binding"/>
    <property type="evidence" value="ECO:0007669"/>
    <property type="project" value="InterPro"/>
</dbReference>
<evidence type="ECO:0008006" key="4">
    <source>
        <dbReference type="Google" id="ProtNLM"/>
    </source>
</evidence>
<dbReference type="SUPFAM" id="SSF56349">
    <property type="entry name" value="DNA breaking-rejoining enzymes"/>
    <property type="match status" value="1"/>
</dbReference>
<dbReference type="GO" id="GO:0006310">
    <property type="term" value="P:DNA recombination"/>
    <property type="evidence" value="ECO:0007669"/>
    <property type="project" value="UniProtKB-KW"/>
</dbReference>
<proteinExistence type="predicted"/>
<evidence type="ECO:0000313" key="2">
    <source>
        <dbReference type="EMBL" id="ABB44228.1"/>
    </source>
</evidence>
<dbReference type="Proteomes" id="UP000002714">
    <property type="component" value="Chromosome"/>
</dbReference>
<dbReference type="RefSeq" id="WP_011372580.1">
    <property type="nucleotide sequence ID" value="NC_007575.1"/>
</dbReference>
<keyword evidence="3" id="KW-1185">Reference proteome</keyword>
<dbReference type="InterPro" id="IPR011010">
    <property type="entry name" value="DNA_brk_join_enz"/>
</dbReference>
<dbReference type="eggNOG" id="COG0582">
    <property type="taxonomic scope" value="Bacteria"/>
</dbReference>
<dbReference type="InterPro" id="IPR013762">
    <property type="entry name" value="Integrase-like_cat_sf"/>
</dbReference>
<gene>
    <name evidence="2" type="ordered locus">Suden_0950</name>
</gene>
<dbReference type="GO" id="GO:0015074">
    <property type="term" value="P:DNA integration"/>
    <property type="evidence" value="ECO:0007669"/>
    <property type="project" value="InterPro"/>
</dbReference>
<evidence type="ECO:0000313" key="3">
    <source>
        <dbReference type="Proteomes" id="UP000002714"/>
    </source>
</evidence>
<dbReference type="HOGENOM" id="CLU_862907_0_0_7"/>
<dbReference type="AlphaFoldDB" id="Q30S03"/>
<reference evidence="2 3" key="1">
    <citation type="journal article" date="2008" name="Appl. Environ. Microbiol.">
        <title>Genome of the epsilonproteobacterial chemolithoautotroph Sulfurimonas denitrificans.</title>
        <authorList>
            <person name="Sievert S.M."/>
            <person name="Scott K.M."/>
            <person name="Klotz M.G."/>
            <person name="Chain P.S.G."/>
            <person name="Hauser L.J."/>
            <person name="Hemp J."/>
            <person name="Huegler M."/>
            <person name="Land M."/>
            <person name="Lapidus A."/>
            <person name="Larimer F.W."/>
            <person name="Lucas S."/>
            <person name="Malfatti S.A."/>
            <person name="Meyer F."/>
            <person name="Paulsen I.T."/>
            <person name="Ren Q."/>
            <person name="Simon J."/>
            <person name="Bailey K."/>
            <person name="Diaz E."/>
            <person name="Fitzpatrick K.A."/>
            <person name="Glover B."/>
            <person name="Gwatney N."/>
            <person name="Korajkic A."/>
            <person name="Long A."/>
            <person name="Mobberley J.M."/>
            <person name="Pantry S.N."/>
            <person name="Pazder G."/>
            <person name="Peterson S."/>
            <person name="Quintanilla J.D."/>
            <person name="Sprinkle R."/>
            <person name="Stephens J."/>
            <person name="Thomas P."/>
            <person name="Vaughn R."/>
            <person name="Weber M.J."/>
            <person name="Wooten L.L."/>
        </authorList>
    </citation>
    <scope>NUCLEOTIDE SEQUENCE [LARGE SCALE GENOMIC DNA]</scope>
    <source>
        <strain evidence="3">ATCC 33889 / DSM 1251</strain>
    </source>
</reference>
<keyword evidence="1" id="KW-0233">DNA recombination</keyword>
<protein>
    <recommendedName>
        <fullName evidence="4">Phage integrase</fullName>
    </recommendedName>
</protein>
<name>Q30S03_SULDN</name>
<dbReference type="EMBL" id="CP000153">
    <property type="protein sequence ID" value="ABB44228.1"/>
    <property type="molecule type" value="Genomic_DNA"/>
</dbReference>
<evidence type="ECO:0000256" key="1">
    <source>
        <dbReference type="ARBA" id="ARBA00023172"/>
    </source>
</evidence>